<dbReference type="Proteomes" id="UP000189735">
    <property type="component" value="Unassembled WGS sequence"/>
</dbReference>
<dbReference type="PANTHER" id="PTHR34473">
    <property type="entry name" value="UPF0699 TRANSMEMBRANE PROTEIN YDBS"/>
    <property type="match status" value="1"/>
</dbReference>
<dbReference type="EMBL" id="FUYG01000003">
    <property type="protein sequence ID" value="SKA90232.1"/>
    <property type="molecule type" value="Genomic_DNA"/>
</dbReference>
<keyword evidence="1" id="KW-1133">Transmembrane helix</keyword>
<feature type="domain" description="YdbS-like PH" evidence="2">
    <location>
        <begin position="91"/>
        <end position="167"/>
    </location>
</feature>
<dbReference type="Pfam" id="PF03703">
    <property type="entry name" value="bPH_2"/>
    <property type="match status" value="2"/>
</dbReference>
<dbReference type="RefSeq" id="WP_044439846.1">
    <property type="nucleotide sequence ID" value="NZ_FUYG01000003.1"/>
</dbReference>
<feature type="transmembrane region" description="Helical" evidence="1">
    <location>
        <begin position="256"/>
        <end position="274"/>
    </location>
</feature>
<gene>
    <name evidence="3" type="ORF">SAMN06295879_1288</name>
</gene>
<dbReference type="PIRSF" id="PIRSF026631">
    <property type="entry name" value="UCP026631"/>
    <property type="match status" value="1"/>
</dbReference>
<feature type="transmembrane region" description="Helical" evidence="1">
    <location>
        <begin position="69"/>
        <end position="89"/>
    </location>
</feature>
<feature type="transmembrane region" description="Helical" evidence="1">
    <location>
        <begin position="230"/>
        <end position="250"/>
    </location>
</feature>
<keyword evidence="1" id="KW-0472">Membrane</keyword>
<evidence type="ECO:0000313" key="4">
    <source>
        <dbReference type="Proteomes" id="UP000189735"/>
    </source>
</evidence>
<proteinExistence type="predicted"/>
<sequence length="515" mass="54958">MTESTPPPLPGGGDWLRLHPATPLLKGGIALIAVIGFVLANVRERLLEMFVGGPDSGDLLEELNRRGHLGWAIGIVLGGLLLGVVAFYLSWRMHTYRINDEAVEVRSGILFRTHRQARLDRIQGIAITRPFIARLFGAARLELSVAGQDAKVQLAYLRSGDVDRLRHDILLLASARRAEEAAGTPAPDASGSAGIIGRRVTELLAPELDPSEAPPESVVRISPLRLAGSLLASGATVFAIAGIVALSVLAASGRELGFVFLIVPAILGSAGYFARKVTRSLRFSIASTPDGVRVGYGLLTISNDTLPPGRIHAIEVYQPLLWRPFGWWAIRINRAGHASSGSGSQPATTMLPVGTRADVDKVLSLVLPGLASADTRHLILAGMVSSGPTPGFAVDFIPAPRRGRWLRPFSWRRTGYALAGDTVLLRKGLVWRQLVAVPAARIQSLRIEQGPLERALDLCSLTLDTVAGPVSATLSVLDRAGSITAFDAISRAATMAGALEDGSRDPQPLRPENDR</sequence>
<dbReference type="AlphaFoldDB" id="A0A1T4XL00"/>
<organism evidence="3 4">
    <name type="scientific">Agreia bicolorata</name>
    <dbReference type="NCBI Taxonomy" id="110935"/>
    <lineage>
        <taxon>Bacteria</taxon>
        <taxon>Bacillati</taxon>
        <taxon>Actinomycetota</taxon>
        <taxon>Actinomycetes</taxon>
        <taxon>Micrococcales</taxon>
        <taxon>Microbacteriaceae</taxon>
        <taxon>Agreia</taxon>
    </lineage>
</organism>
<reference evidence="4" key="1">
    <citation type="submission" date="2017-02" db="EMBL/GenBank/DDBJ databases">
        <authorList>
            <person name="Varghese N."/>
            <person name="Submissions S."/>
        </authorList>
    </citation>
    <scope>NUCLEOTIDE SEQUENCE [LARGE SCALE GENOMIC DNA]</scope>
    <source>
        <strain evidence="4">VKM Ac-2052</strain>
    </source>
</reference>
<evidence type="ECO:0000259" key="2">
    <source>
        <dbReference type="Pfam" id="PF03703"/>
    </source>
</evidence>
<dbReference type="InterPro" id="IPR005182">
    <property type="entry name" value="YdbS-like_PH"/>
</dbReference>
<evidence type="ECO:0000256" key="1">
    <source>
        <dbReference type="SAM" id="Phobius"/>
    </source>
</evidence>
<name>A0A1T4XL00_9MICO</name>
<dbReference type="InterPro" id="IPR014529">
    <property type="entry name" value="UCP026631"/>
</dbReference>
<keyword evidence="1" id="KW-0812">Transmembrane</keyword>
<protein>
    <submittedName>
        <fullName evidence="3">Putative membrane protein</fullName>
    </submittedName>
</protein>
<evidence type="ECO:0000313" key="3">
    <source>
        <dbReference type="EMBL" id="SKA90232.1"/>
    </source>
</evidence>
<feature type="domain" description="YdbS-like PH" evidence="2">
    <location>
        <begin position="411"/>
        <end position="478"/>
    </location>
</feature>
<accession>A0A1T4XL00</accession>
<feature type="transmembrane region" description="Helical" evidence="1">
    <location>
        <begin position="24"/>
        <end position="42"/>
    </location>
</feature>
<dbReference type="PANTHER" id="PTHR34473:SF2">
    <property type="entry name" value="UPF0699 TRANSMEMBRANE PROTEIN YDBT"/>
    <property type="match status" value="1"/>
</dbReference>